<feature type="domain" description="C2H2-type" evidence="8">
    <location>
        <begin position="298"/>
        <end position="325"/>
    </location>
</feature>
<dbReference type="Pfam" id="PF12874">
    <property type="entry name" value="zf-met"/>
    <property type="match status" value="1"/>
</dbReference>
<protein>
    <submittedName>
        <fullName evidence="10">Zinc finger protein 473</fullName>
    </submittedName>
</protein>
<evidence type="ECO:0000313" key="11">
    <source>
        <dbReference type="Proteomes" id="UP000299102"/>
    </source>
</evidence>
<evidence type="ECO:0000313" key="10">
    <source>
        <dbReference type="EMBL" id="GBP20691.1"/>
    </source>
</evidence>
<dbReference type="Gene3D" id="3.40.1800.20">
    <property type="match status" value="1"/>
</dbReference>
<name>A0A4C1U321_EUMVA</name>
<feature type="binding site" evidence="6">
    <location>
        <position position="11"/>
    </location>
    <ligand>
        <name>Zn(2+)</name>
        <dbReference type="ChEBI" id="CHEBI:29105"/>
    </ligand>
</feature>
<dbReference type="SUPFAM" id="SSF57716">
    <property type="entry name" value="Glucocorticoid receptor-like (DNA-binding domain)"/>
    <property type="match status" value="1"/>
</dbReference>
<dbReference type="EMBL" id="BGZK01000121">
    <property type="protein sequence ID" value="GBP20691.1"/>
    <property type="molecule type" value="Genomic_DNA"/>
</dbReference>
<dbReference type="PANTHER" id="PTHR24379:SF121">
    <property type="entry name" value="C2H2-TYPE DOMAIN-CONTAINING PROTEIN"/>
    <property type="match status" value="1"/>
</dbReference>
<dbReference type="Gene3D" id="3.30.160.60">
    <property type="entry name" value="Classic Zinc Finger"/>
    <property type="match status" value="3"/>
</dbReference>
<feature type="domain" description="C2H2-type" evidence="8">
    <location>
        <begin position="358"/>
        <end position="385"/>
    </location>
</feature>
<sequence length="539" mass="61546">MAAIKELCRLCGKPDVNLKDMIDEENNNILKLVRDLIKVEITKTDVLSSKICGMCEDTIISFQMFILQCKKIQEAFEHSLSVDNDVTVKLENSLNHDVPEVKPEVKLEFPGEVIDFEDDAFECSMSDDGSNFEPSAGEETYLPENHEYSPPKKGKRRKIKRSIDEDDKNKLDEVLKKRKFKLNDFIKLKCHICEEEFPKWPSLRAHLSKVHKSTPLVFCLCGEGLSSKSVLYKHVSDHKIESKKLYSDLNDDDDDDCPYSKLNVNDFIKCDKCPKVTKTAAAMEKHKMKHLPPSERHFKCSGCDKVFNTKDAMKSHERSHIPIEERKIYSCEICNLKFTTRSSAAGHKRVVHCKIKSYVCDLCGYACGTGGELRQHRAIHSEDRPFVCSKCSKSMYHQWLLMKRKMPNTTNQCLEPLQLGQHHKSSAMKSIRVLRHMPEGVYASGNDLFYINKIILSQAEVQQGDSLVSLLFSSAIHKEAPYATNVARLKAVFTPEYRAWLHKLPSSNFGRLLDNSLRVAVALRLNCNVCSSNFKIIVF</sequence>
<organism evidence="10 11">
    <name type="scientific">Eumeta variegata</name>
    <name type="common">Bagworm moth</name>
    <name type="synonym">Eumeta japonica</name>
    <dbReference type="NCBI Taxonomy" id="151549"/>
    <lineage>
        <taxon>Eukaryota</taxon>
        <taxon>Metazoa</taxon>
        <taxon>Ecdysozoa</taxon>
        <taxon>Arthropoda</taxon>
        <taxon>Hexapoda</taxon>
        <taxon>Insecta</taxon>
        <taxon>Pterygota</taxon>
        <taxon>Neoptera</taxon>
        <taxon>Endopterygota</taxon>
        <taxon>Lepidoptera</taxon>
        <taxon>Glossata</taxon>
        <taxon>Ditrysia</taxon>
        <taxon>Tineoidea</taxon>
        <taxon>Psychidae</taxon>
        <taxon>Oiketicinae</taxon>
        <taxon>Eumeta</taxon>
    </lineage>
</organism>
<evidence type="ECO:0000256" key="3">
    <source>
        <dbReference type="ARBA" id="ARBA00022771"/>
    </source>
</evidence>
<keyword evidence="2" id="KW-0677">Repeat</keyword>
<dbReference type="Pfam" id="PF07776">
    <property type="entry name" value="zf-AD"/>
    <property type="match status" value="1"/>
</dbReference>
<proteinExistence type="predicted"/>
<keyword evidence="4 6" id="KW-0862">Zinc</keyword>
<dbReference type="AlphaFoldDB" id="A0A4C1U321"/>
<gene>
    <name evidence="10" type="primary">ZNF473</name>
    <name evidence="10" type="ORF">EVAR_16564_1</name>
</gene>
<dbReference type="PROSITE" id="PS50157">
    <property type="entry name" value="ZINC_FINGER_C2H2_2"/>
    <property type="match status" value="3"/>
</dbReference>
<reference evidence="10 11" key="1">
    <citation type="journal article" date="2019" name="Commun. Biol.">
        <title>The bagworm genome reveals a unique fibroin gene that provides high tensile strength.</title>
        <authorList>
            <person name="Kono N."/>
            <person name="Nakamura H."/>
            <person name="Ohtoshi R."/>
            <person name="Tomita M."/>
            <person name="Numata K."/>
            <person name="Arakawa K."/>
        </authorList>
    </citation>
    <scope>NUCLEOTIDE SEQUENCE [LARGE SCALE GENOMIC DNA]</scope>
</reference>
<evidence type="ECO:0000259" key="9">
    <source>
        <dbReference type="PROSITE" id="PS51915"/>
    </source>
</evidence>
<dbReference type="PROSITE" id="PS00028">
    <property type="entry name" value="ZINC_FINGER_C2H2_1"/>
    <property type="match status" value="4"/>
</dbReference>
<evidence type="ECO:0000256" key="7">
    <source>
        <dbReference type="SAM" id="MobiDB-lite"/>
    </source>
</evidence>
<dbReference type="InterPro" id="IPR036236">
    <property type="entry name" value="Znf_C2H2_sf"/>
</dbReference>
<keyword evidence="3 5" id="KW-0863">Zinc-finger</keyword>
<dbReference type="SMART" id="SM00355">
    <property type="entry name" value="ZnF_C2H2"/>
    <property type="match status" value="6"/>
</dbReference>
<feature type="binding site" evidence="6">
    <location>
        <position position="52"/>
    </location>
    <ligand>
        <name>Zn(2+)</name>
        <dbReference type="ChEBI" id="CHEBI:29105"/>
    </ligand>
</feature>
<dbReference type="STRING" id="151549.A0A4C1U321"/>
<dbReference type="InterPro" id="IPR012934">
    <property type="entry name" value="Znf_AD"/>
</dbReference>
<evidence type="ECO:0000256" key="5">
    <source>
        <dbReference type="PROSITE-ProRule" id="PRU00042"/>
    </source>
</evidence>
<evidence type="ECO:0000256" key="1">
    <source>
        <dbReference type="ARBA" id="ARBA00022723"/>
    </source>
</evidence>
<dbReference type="InterPro" id="IPR013087">
    <property type="entry name" value="Znf_C2H2_type"/>
</dbReference>
<evidence type="ECO:0000256" key="4">
    <source>
        <dbReference type="ARBA" id="ARBA00022833"/>
    </source>
</evidence>
<dbReference type="PROSITE" id="PS51915">
    <property type="entry name" value="ZAD"/>
    <property type="match status" value="1"/>
</dbReference>
<evidence type="ECO:0000256" key="2">
    <source>
        <dbReference type="ARBA" id="ARBA00022737"/>
    </source>
</evidence>
<keyword evidence="1 6" id="KW-0479">Metal-binding</keyword>
<evidence type="ECO:0000259" key="8">
    <source>
        <dbReference type="PROSITE" id="PS50157"/>
    </source>
</evidence>
<dbReference type="Proteomes" id="UP000299102">
    <property type="component" value="Unassembled WGS sequence"/>
</dbReference>
<feature type="binding site" evidence="6">
    <location>
        <position position="8"/>
    </location>
    <ligand>
        <name>Zn(2+)</name>
        <dbReference type="ChEBI" id="CHEBI:29105"/>
    </ligand>
</feature>
<keyword evidence="11" id="KW-1185">Reference proteome</keyword>
<feature type="domain" description="C2H2-type" evidence="8">
    <location>
        <begin position="329"/>
        <end position="357"/>
    </location>
</feature>
<accession>A0A4C1U321</accession>
<evidence type="ECO:0000256" key="6">
    <source>
        <dbReference type="PROSITE-ProRule" id="PRU01263"/>
    </source>
</evidence>
<comment type="caution">
    <text evidence="10">The sequence shown here is derived from an EMBL/GenBank/DDBJ whole genome shotgun (WGS) entry which is preliminary data.</text>
</comment>
<feature type="domain" description="ZAD" evidence="9">
    <location>
        <begin position="6"/>
        <end position="79"/>
    </location>
</feature>
<dbReference type="GO" id="GO:0005634">
    <property type="term" value="C:nucleus"/>
    <property type="evidence" value="ECO:0007669"/>
    <property type="project" value="InterPro"/>
</dbReference>
<dbReference type="Pfam" id="PF00096">
    <property type="entry name" value="zf-C2H2"/>
    <property type="match status" value="2"/>
</dbReference>
<dbReference type="PANTHER" id="PTHR24379">
    <property type="entry name" value="KRAB AND ZINC FINGER DOMAIN-CONTAINING"/>
    <property type="match status" value="1"/>
</dbReference>
<dbReference type="OrthoDB" id="6077919at2759"/>
<feature type="region of interest" description="Disordered" evidence="7">
    <location>
        <begin position="132"/>
        <end position="161"/>
    </location>
</feature>
<dbReference type="GO" id="GO:0008270">
    <property type="term" value="F:zinc ion binding"/>
    <property type="evidence" value="ECO:0007669"/>
    <property type="project" value="UniProtKB-UniRule"/>
</dbReference>
<dbReference type="SUPFAM" id="SSF57667">
    <property type="entry name" value="beta-beta-alpha zinc fingers"/>
    <property type="match status" value="3"/>
</dbReference>
<feature type="binding site" evidence="6">
    <location>
        <position position="55"/>
    </location>
    <ligand>
        <name>Zn(2+)</name>
        <dbReference type="ChEBI" id="CHEBI:29105"/>
    </ligand>
</feature>
<dbReference type="SMART" id="SM00868">
    <property type="entry name" value="zf-AD"/>
    <property type="match status" value="1"/>
</dbReference>